<name>A0ABY1QVQ8_9SPHN</name>
<evidence type="ECO:0008006" key="4">
    <source>
        <dbReference type="Google" id="ProtNLM"/>
    </source>
</evidence>
<keyword evidence="1" id="KW-1133">Transmembrane helix</keyword>
<sequence length="55" mass="5885">MVKALAGEARRFNKRYPVGDRHRRAAWWALGGAMATADGMGALLNALSGLDGERA</sequence>
<accession>A0ABY1QVQ8</accession>
<keyword evidence="1" id="KW-0472">Membrane</keyword>
<evidence type="ECO:0000313" key="3">
    <source>
        <dbReference type="Proteomes" id="UP001157910"/>
    </source>
</evidence>
<evidence type="ECO:0000313" key="2">
    <source>
        <dbReference type="EMBL" id="SMP82264.1"/>
    </source>
</evidence>
<dbReference type="RefSeq" id="WP_283407170.1">
    <property type="nucleotide sequence ID" value="NZ_FXUI01000022.1"/>
</dbReference>
<evidence type="ECO:0000256" key="1">
    <source>
        <dbReference type="SAM" id="Phobius"/>
    </source>
</evidence>
<keyword evidence="3" id="KW-1185">Reference proteome</keyword>
<protein>
    <recommendedName>
        <fullName evidence="4">DDE family transposase</fullName>
    </recommendedName>
</protein>
<organism evidence="2 3">
    <name type="scientific">Novosphingobium panipatense</name>
    <dbReference type="NCBI Taxonomy" id="428991"/>
    <lineage>
        <taxon>Bacteria</taxon>
        <taxon>Pseudomonadati</taxon>
        <taxon>Pseudomonadota</taxon>
        <taxon>Alphaproteobacteria</taxon>
        <taxon>Sphingomonadales</taxon>
        <taxon>Sphingomonadaceae</taxon>
        <taxon>Novosphingobium</taxon>
    </lineage>
</organism>
<gene>
    <name evidence="2" type="ORF">SAMN06296065_12220</name>
</gene>
<comment type="caution">
    <text evidence="2">The sequence shown here is derived from an EMBL/GenBank/DDBJ whole genome shotgun (WGS) entry which is preliminary data.</text>
</comment>
<proteinExistence type="predicted"/>
<keyword evidence="1" id="KW-0812">Transmembrane</keyword>
<feature type="transmembrane region" description="Helical" evidence="1">
    <location>
        <begin position="25"/>
        <end position="47"/>
    </location>
</feature>
<dbReference type="Proteomes" id="UP001157910">
    <property type="component" value="Unassembled WGS sequence"/>
</dbReference>
<reference evidence="2 3" key="1">
    <citation type="submission" date="2017-05" db="EMBL/GenBank/DDBJ databases">
        <authorList>
            <person name="Varghese N."/>
            <person name="Submissions S."/>
        </authorList>
    </citation>
    <scope>NUCLEOTIDE SEQUENCE [LARGE SCALE GENOMIC DNA]</scope>
    <source>
        <strain evidence="2 3">SM16</strain>
    </source>
</reference>
<dbReference type="EMBL" id="FXUI01000022">
    <property type="protein sequence ID" value="SMP82264.1"/>
    <property type="molecule type" value="Genomic_DNA"/>
</dbReference>